<evidence type="ECO:0000256" key="2">
    <source>
        <dbReference type="ARBA" id="ARBA00022536"/>
    </source>
</evidence>
<keyword evidence="7" id="KW-1133">Transmembrane helix</keyword>
<dbReference type="GO" id="GO:0005886">
    <property type="term" value="C:plasma membrane"/>
    <property type="evidence" value="ECO:0007669"/>
    <property type="project" value="UniProtKB-SubCell"/>
</dbReference>
<evidence type="ECO:0000256" key="8">
    <source>
        <dbReference type="ARBA" id="ARBA00023136"/>
    </source>
</evidence>
<evidence type="ECO:0000256" key="9">
    <source>
        <dbReference type="ARBA" id="ARBA00023157"/>
    </source>
</evidence>
<evidence type="ECO:0000256" key="4">
    <source>
        <dbReference type="ARBA" id="ARBA00022729"/>
    </source>
</evidence>
<dbReference type="InterPro" id="IPR002126">
    <property type="entry name" value="Cadherin-like_dom"/>
</dbReference>
<proteinExistence type="predicted"/>
<dbReference type="GO" id="GO:0005509">
    <property type="term" value="F:calcium ion binding"/>
    <property type="evidence" value="ECO:0007669"/>
    <property type="project" value="UniProtKB-UniRule"/>
</dbReference>
<evidence type="ECO:0000256" key="7">
    <source>
        <dbReference type="ARBA" id="ARBA00022989"/>
    </source>
</evidence>
<dbReference type="FunFam" id="2.60.40.60:FF:000058">
    <property type="entry name" value="FAT atypical cadherin 3"/>
    <property type="match status" value="1"/>
</dbReference>
<organism evidence="12 13">
    <name type="scientific">Pleuronectes platessa</name>
    <name type="common">European plaice</name>
    <dbReference type="NCBI Taxonomy" id="8262"/>
    <lineage>
        <taxon>Eukaryota</taxon>
        <taxon>Metazoa</taxon>
        <taxon>Chordata</taxon>
        <taxon>Craniata</taxon>
        <taxon>Vertebrata</taxon>
        <taxon>Euteleostomi</taxon>
        <taxon>Actinopterygii</taxon>
        <taxon>Neopterygii</taxon>
        <taxon>Teleostei</taxon>
        <taxon>Neoteleostei</taxon>
        <taxon>Acanthomorphata</taxon>
        <taxon>Carangaria</taxon>
        <taxon>Pleuronectiformes</taxon>
        <taxon>Pleuronectoidei</taxon>
        <taxon>Pleuronectidae</taxon>
        <taxon>Pleuronectes</taxon>
    </lineage>
</organism>
<dbReference type="PANTHER" id="PTHR24026:SF126">
    <property type="entry name" value="PROTOCADHERIN FAT 4"/>
    <property type="match status" value="1"/>
</dbReference>
<dbReference type="PANTHER" id="PTHR24026">
    <property type="entry name" value="FAT ATYPICAL CADHERIN-RELATED"/>
    <property type="match status" value="1"/>
</dbReference>
<dbReference type="Gene3D" id="2.60.40.60">
    <property type="entry name" value="Cadherins"/>
    <property type="match status" value="1"/>
</dbReference>
<dbReference type="PROSITE" id="PS50268">
    <property type="entry name" value="CADHERIN_2"/>
    <property type="match status" value="1"/>
</dbReference>
<keyword evidence="9" id="KW-1015">Disulfide bond</keyword>
<evidence type="ECO:0000313" key="13">
    <source>
        <dbReference type="Proteomes" id="UP001153269"/>
    </source>
</evidence>
<name>A0A9N7VVZ1_PLEPL</name>
<evidence type="ECO:0000256" key="5">
    <source>
        <dbReference type="ARBA" id="ARBA00022737"/>
    </source>
</evidence>
<dbReference type="CDD" id="cd11304">
    <property type="entry name" value="Cadherin_repeat"/>
    <property type="match status" value="1"/>
</dbReference>
<sequence length="92" mass="10139">MVKECASDPQVVVRVLGANLFSPVFSQRFYLAEVQENAPPGSTVIQVRATDEDSGLFGQITYSFINDLGKTQFNIDADGEISTLQKLTERIL</sequence>
<dbReference type="SUPFAM" id="SSF49313">
    <property type="entry name" value="Cadherin-like"/>
    <property type="match status" value="1"/>
</dbReference>
<keyword evidence="5" id="KW-0677">Repeat</keyword>
<evidence type="ECO:0000256" key="10">
    <source>
        <dbReference type="PROSITE-ProRule" id="PRU00043"/>
    </source>
</evidence>
<dbReference type="GO" id="GO:0007156">
    <property type="term" value="P:homophilic cell adhesion via plasma membrane adhesion molecules"/>
    <property type="evidence" value="ECO:0007669"/>
    <property type="project" value="InterPro"/>
</dbReference>
<accession>A0A9N7VVZ1</accession>
<evidence type="ECO:0000256" key="1">
    <source>
        <dbReference type="ARBA" id="ARBA00004167"/>
    </source>
</evidence>
<keyword evidence="13" id="KW-1185">Reference proteome</keyword>
<evidence type="ECO:0000313" key="12">
    <source>
        <dbReference type="EMBL" id="CAB1458014.1"/>
    </source>
</evidence>
<feature type="domain" description="Cadherin" evidence="11">
    <location>
        <begin position="26"/>
        <end position="87"/>
    </location>
</feature>
<evidence type="ECO:0000259" key="11">
    <source>
        <dbReference type="PROSITE" id="PS50268"/>
    </source>
</evidence>
<dbReference type="EMBL" id="CADEAL010004369">
    <property type="protein sequence ID" value="CAB1458014.1"/>
    <property type="molecule type" value="Genomic_DNA"/>
</dbReference>
<keyword evidence="6 10" id="KW-0106">Calcium</keyword>
<comment type="subcellular location">
    <subcellularLocation>
        <location evidence="1">Membrane</location>
        <topology evidence="1">Single-pass membrane protein</topology>
    </subcellularLocation>
</comment>
<keyword evidence="8" id="KW-0472">Membrane</keyword>
<evidence type="ECO:0000256" key="3">
    <source>
        <dbReference type="ARBA" id="ARBA00022692"/>
    </source>
</evidence>
<dbReference type="Pfam" id="PF00028">
    <property type="entry name" value="Cadherin"/>
    <property type="match status" value="1"/>
</dbReference>
<keyword evidence="3" id="KW-0812">Transmembrane</keyword>
<protein>
    <recommendedName>
        <fullName evidence="11">Cadherin domain-containing protein</fullName>
    </recommendedName>
</protein>
<keyword evidence="2" id="KW-0245">EGF-like domain</keyword>
<keyword evidence="4" id="KW-0732">Signal</keyword>
<dbReference type="Proteomes" id="UP001153269">
    <property type="component" value="Unassembled WGS sequence"/>
</dbReference>
<dbReference type="AlphaFoldDB" id="A0A9N7VVZ1"/>
<reference evidence="12" key="1">
    <citation type="submission" date="2020-03" db="EMBL/GenBank/DDBJ databases">
        <authorList>
            <person name="Weist P."/>
        </authorList>
    </citation>
    <scope>NUCLEOTIDE SEQUENCE</scope>
</reference>
<dbReference type="InterPro" id="IPR015919">
    <property type="entry name" value="Cadherin-like_sf"/>
</dbReference>
<evidence type="ECO:0000256" key="6">
    <source>
        <dbReference type="ARBA" id="ARBA00022837"/>
    </source>
</evidence>
<comment type="caution">
    <text evidence="12">The sequence shown here is derived from an EMBL/GenBank/DDBJ whole genome shotgun (WGS) entry which is preliminary data.</text>
</comment>
<gene>
    <name evidence="12" type="ORF">PLEPLA_LOCUS45842</name>
</gene>